<accession>K3WV15</accession>
<dbReference type="EMBL" id="GL376558">
    <property type="status" value="NOT_ANNOTATED_CDS"/>
    <property type="molecule type" value="Genomic_DNA"/>
</dbReference>
<dbReference type="InParanoid" id="K3WV15"/>
<dbReference type="EnsemblProtists" id="PYU1_T008812">
    <property type="protein sequence ID" value="PYU1_T008812"/>
    <property type="gene ID" value="PYU1_G008794"/>
</dbReference>
<reference evidence="2" key="1">
    <citation type="journal article" date="2010" name="Genome Biol.">
        <title>Genome sequence of the necrotrophic plant pathogen Pythium ultimum reveals original pathogenicity mechanisms and effector repertoire.</title>
        <authorList>
            <person name="Levesque C.A."/>
            <person name="Brouwer H."/>
            <person name="Cano L."/>
            <person name="Hamilton J.P."/>
            <person name="Holt C."/>
            <person name="Huitema E."/>
            <person name="Raffaele S."/>
            <person name="Robideau G.P."/>
            <person name="Thines M."/>
            <person name="Win J."/>
            <person name="Zerillo M.M."/>
            <person name="Beakes G.W."/>
            <person name="Boore J.L."/>
            <person name="Busam D."/>
            <person name="Dumas B."/>
            <person name="Ferriera S."/>
            <person name="Fuerstenberg S.I."/>
            <person name="Gachon C.M."/>
            <person name="Gaulin E."/>
            <person name="Govers F."/>
            <person name="Grenville-Briggs L."/>
            <person name="Horner N."/>
            <person name="Hostetler J."/>
            <person name="Jiang R.H."/>
            <person name="Johnson J."/>
            <person name="Krajaejun T."/>
            <person name="Lin H."/>
            <person name="Meijer H.J."/>
            <person name="Moore B."/>
            <person name="Morris P."/>
            <person name="Phuntmart V."/>
            <person name="Puiu D."/>
            <person name="Shetty J."/>
            <person name="Stajich J.E."/>
            <person name="Tripathy S."/>
            <person name="Wawra S."/>
            <person name="van West P."/>
            <person name="Whitty B.R."/>
            <person name="Coutinho P.M."/>
            <person name="Henrissat B."/>
            <person name="Martin F."/>
            <person name="Thomas P.D."/>
            <person name="Tyler B.M."/>
            <person name="De Vries R.P."/>
            <person name="Kamoun S."/>
            <person name="Yandell M."/>
            <person name="Tisserat N."/>
            <person name="Buell C.R."/>
        </authorList>
    </citation>
    <scope>NUCLEOTIDE SEQUENCE</scope>
    <source>
        <strain evidence="2">DAOM:BR144</strain>
    </source>
</reference>
<dbReference type="VEuPathDB" id="FungiDB:PYU1_G008794"/>
<reference evidence="1" key="3">
    <citation type="submission" date="2015-02" db="UniProtKB">
        <authorList>
            <consortium name="EnsemblProtists"/>
        </authorList>
    </citation>
    <scope>IDENTIFICATION</scope>
    <source>
        <strain evidence="1">DAOM BR144</strain>
    </source>
</reference>
<dbReference type="HOGENOM" id="CLU_100046_0_0_1"/>
<evidence type="ECO:0000313" key="1">
    <source>
        <dbReference type="EnsemblProtists" id="PYU1_T008812"/>
    </source>
</evidence>
<protein>
    <submittedName>
        <fullName evidence="1">Uncharacterized protein</fullName>
    </submittedName>
</protein>
<sequence length="178" mass="19378">MTIPPANNKRVHETPIVENCGGRWMSWLGKGSATQMYCSLLFSANMILRADPAADIYEVVAAGGAISSASACVFFGAKLLCDRVVTDIISFRNIGDKDEFVRISVLGAVRKQSFSVEPSDIQLLAHDGKDSYKFQVGERQLSLDTATGTCVNRKALEILLQGKPLVTRRGKTSKKPRA</sequence>
<keyword evidence="2" id="KW-1185">Reference proteome</keyword>
<evidence type="ECO:0000313" key="2">
    <source>
        <dbReference type="Proteomes" id="UP000019132"/>
    </source>
</evidence>
<dbReference type="OMA" id="DILMQGR"/>
<organism evidence="1 2">
    <name type="scientific">Globisporangium ultimum (strain ATCC 200006 / CBS 805.95 / DAOM BR144)</name>
    <name type="common">Pythium ultimum</name>
    <dbReference type="NCBI Taxonomy" id="431595"/>
    <lineage>
        <taxon>Eukaryota</taxon>
        <taxon>Sar</taxon>
        <taxon>Stramenopiles</taxon>
        <taxon>Oomycota</taxon>
        <taxon>Peronosporomycetes</taxon>
        <taxon>Pythiales</taxon>
        <taxon>Pythiaceae</taxon>
        <taxon>Globisporangium</taxon>
    </lineage>
</organism>
<dbReference type="AlphaFoldDB" id="K3WV15"/>
<name>K3WV15_GLOUD</name>
<dbReference type="Proteomes" id="UP000019132">
    <property type="component" value="Unassembled WGS sequence"/>
</dbReference>
<dbReference type="eggNOG" id="ENOG502S6PM">
    <property type="taxonomic scope" value="Eukaryota"/>
</dbReference>
<proteinExistence type="predicted"/>
<reference evidence="2" key="2">
    <citation type="submission" date="2010-04" db="EMBL/GenBank/DDBJ databases">
        <authorList>
            <person name="Buell R."/>
            <person name="Hamilton J."/>
            <person name="Hostetler J."/>
        </authorList>
    </citation>
    <scope>NUCLEOTIDE SEQUENCE [LARGE SCALE GENOMIC DNA]</scope>
    <source>
        <strain evidence="2">DAOM:BR144</strain>
    </source>
</reference>